<protein>
    <submittedName>
        <fullName evidence="2">HD domain-containing protein</fullName>
    </submittedName>
</protein>
<dbReference type="Gene3D" id="1.10.3210.10">
    <property type="entry name" value="Hypothetical protein af1432"/>
    <property type="match status" value="1"/>
</dbReference>
<dbReference type="CDD" id="cd00077">
    <property type="entry name" value="HDc"/>
    <property type="match status" value="1"/>
</dbReference>
<gene>
    <name evidence="2" type="ORF">N6H18_01185</name>
</gene>
<accession>A0ABY6CPY2</accession>
<dbReference type="PANTHER" id="PTHR11373">
    <property type="entry name" value="DEOXYNUCLEOSIDE TRIPHOSPHATE TRIPHOSPHOHYDROLASE"/>
    <property type="match status" value="1"/>
</dbReference>
<dbReference type="InterPro" id="IPR006674">
    <property type="entry name" value="HD_domain"/>
</dbReference>
<dbReference type="Proteomes" id="UP001065174">
    <property type="component" value="Chromosome"/>
</dbReference>
<dbReference type="SMART" id="SM00471">
    <property type="entry name" value="HDc"/>
    <property type="match status" value="1"/>
</dbReference>
<dbReference type="InterPro" id="IPR003607">
    <property type="entry name" value="HD/PDEase_dom"/>
</dbReference>
<sequence length="413" mass="47804">MATNKNKIINDPVYGFITIPNDLIFEVIEHPHFQRLRRIKQLGLTNLVYPGALHTRFHHAIGSMYLMQQTLHNLRTKGIEISDEELEGALLAILLHDIGHGPFSHTLEFNLLDSVKHEDISLMFFQRINEQFHGALQLGLDIFSGQYHRQFFHQLVSSQLDIDRLDYLKRDSYFTGVSEGSIGSERIINMLNVRGDEIVVEEKGIYSIENFLSARRLMYWQVYLHKTAVSAEEMLIQLIRRAKYLTQQGENIMATPALRYFLEQKITKASFSQDGELLELFALLDDNDIWGSMKFWREHPDTVLSTISKSLLDRRIYKIKLDNHEHDQSFIDSKRKEIQLKTKLNSDELSYFLCSGSISNAAYIHSDQKIKILTKRGELVVIEEATDLPNIKAMSKIVTKHYLCWASGLDFGR</sequence>
<evidence type="ECO:0000313" key="3">
    <source>
        <dbReference type="Proteomes" id="UP001065174"/>
    </source>
</evidence>
<dbReference type="RefSeq" id="WP_262310020.1">
    <property type="nucleotide sequence ID" value="NZ_CP106679.1"/>
</dbReference>
<dbReference type="Pfam" id="PF01966">
    <property type="entry name" value="HD"/>
    <property type="match status" value="1"/>
</dbReference>
<dbReference type="Pfam" id="PF19276">
    <property type="entry name" value="HD_assoc_2"/>
    <property type="match status" value="1"/>
</dbReference>
<dbReference type="InterPro" id="IPR050135">
    <property type="entry name" value="dGTPase-like"/>
</dbReference>
<organism evidence="2 3">
    <name type="scientific">Reichenbachiella agarivorans</name>
    <dbReference type="NCBI Taxonomy" id="2979464"/>
    <lineage>
        <taxon>Bacteria</taxon>
        <taxon>Pseudomonadati</taxon>
        <taxon>Bacteroidota</taxon>
        <taxon>Cytophagia</taxon>
        <taxon>Cytophagales</taxon>
        <taxon>Reichenbachiellaceae</taxon>
        <taxon>Reichenbachiella</taxon>
    </lineage>
</organism>
<evidence type="ECO:0000313" key="2">
    <source>
        <dbReference type="EMBL" id="UXP32585.1"/>
    </source>
</evidence>
<name>A0ABY6CPY2_9BACT</name>
<dbReference type="EMBL" id="CP106679">
    <property type="protein sequence ID" value="UXP32585.1"/>
    <property type="molecule type" value="Genomic_DNA"/>
</dbReference>
<dbReference type="SUPFAM" id="SSF109604">
    <property type="entry name" value="HD-domain/PDEase-like"/>
    <property type="match status" value="1"/>
</dbReference>
<dbReference type="InterPro" id="IPR045509">
    <property type="entry name" value="HD_assoc_2"/>
</dbReference>
<proteinExistence type="predicted"/>
<keyword evidence="3" id="KW-1185">Reference proteome</keyword>
<feature type="domain" description="HD/PDEase" evidence="1">
    <location>
        <begin position="52"/>
        <end position="177"/>
    </location>
</feature>
<dbReference type="PANTHER" id="PTHR11373:SF4">
    <property type="entry name" value="DEOXYNUCLEOSIDE TRIPHOSPHATE TRIPHOSPHOHYDROLASE SAMHD1"/>
    <property type="match status" value="1"/>
</dbReference>
<evidence type="ECO:0000259" key="1">
    <source>
        <dbReference type="SMART" id="SM00471"/>
    </source>
</evidence>
<reference evidence="2" key="1">
    <citation type="submission" date="2022-09" db="EMBL/GenBank/DDBJ databases">
        <title>Comparative genomics and taxonomic characterization of three novel marine species of genus Reichenbachiella exhibiting antioxidant and polysaccharide degradation activities.</title>
        <authorList>
            <person name="Muhammad N."/>
            <person name="Lee Y.-J."/>
            <person name="Ko J."/>
            <person name="Kim S.-G."/>
        </authorList>
    </citation>
    <scope>NUCLEOTIDE SEQUENCE</scope>
    <source>
        <strain evidence="2">BKB1-1</strain>
    </source>
</reference>